<dbReference type="AlphaFoldDB" id="A0AAV4NCE8"/>
<dbReference type="Proteomes" id="UP001054945">
    <property type="component" value="Unassembled WGS sequence"/>
</dbReference>
<dbReference type="EMBL" id="BPLR01020683">
    <property type="protein sequence ID" value="GIX81485.1"/>
    <property type="molecule type" value="Genomic_DNA"/>
</dbReference>
<protein>
    <submittedName>
        <fullName evidence="1">Uncharacterized protein</fullName>
    </submittedName>
</protein>
<evidence type="ECO:0000313" key="2">
    <source>
        <dbReference type="Proteomes" id="UP001054945"/>
    </source>
</evidence>
<organism evidence="1 2">
    <name type="scientific">Caerostris extrusa</name>
    <name type="common">Bark spider</name>
    <name type="synonym">Caerostris bankana</name>
    <dbReference type="NCBI Taxonomy" id="172846"/>
    <lineage>
        <taxon>Eukaryota</taxon>
        <taxon>Metazoa</taxon>
        <taxon>Ecdysozoa</taxon>
        <taxon>Arthropoda</taxon>
        <taxon>Chelicerata</taxon>
        <taxon>Arachnida</taxon>
        <taxon>Araneae</taxon>
        <taxon>Araneomorphae</taxon>
        <taxon>Entelegynae</taxon>
        <taxon>Araneoidea</taxon>
        <taxon>Araneidae</taxon>
        <taxon>Caerostris</taxon>
    </lineage>
</organism>
<comment type="caution">
    <text evidence="1">The sequence shown here is derived from an EMBL/GenBank/DDBJ whole genome shotgun (WGS) entry which is preliminary data.</text>
</comment>
<sequence length="73" mass="7970">MMTFSRLPGALLCLGRGIVERDDEGWAAWCSSLSGKRNCGKEMMRVGLPGALVCLGRGIVERDDDGWVCQLLL</sequence>
<gene>
    <name evidence="1" type="ORF">CEXT_743871</name>
</gene>
<proteinExistence type="predicted"/>
<accession>A0AAV4NCE8</accession>
<reference evidence="1 2" key="1">
    <citation type="submission" date="2021-06" db="EMBL/GenBank/DDBJ databases">
        <title>Caerostris extrusa draft genome.</title>
        <authorList>
            <person name="Kono N."/>
            <person name="Arakawa K."/>
        </authorList>
    </citation>
    <scope>NUCLEOTIDE SEQUENCE [LARGE SCALE GENOMIC DNA]</scope>
</reference>
<name>A0AAV4NCE8_CAEEX</name>
<keyword evidence="2" id="KW-1185">Reference proteome</keyword>
<evidence type="ECO:0000313" key="1">
    <source>
        <dbReference type="EMBL" id="GIX81485.1"/>
    </source>
</evidence>